<dbReference type="EMBL" id="RJJG01000004">
    <property type="protein sequence ID" value="RNI08853.1"/>
    <property type="molecule type" value="Genomic_DNA"/>
</dbReference>
<proteinExistence type="predicted"/>
<dbReference type="PANTHER" id="PTHR16537:SF1">
    <property type="entry name" value="PROTEIN ZNRD2"/>
    <property type="match status" value="1"/>
</dbReference>
<evidence type="ECO:0000313" key="7">
    <source>
        <dbReference type="Proteomes" id="UP000267921"/>
    </source>
</evidence>
<dbReference type="RefSeq" id="WP_072562217.1">
    <property type="nucleotide sequence ID" value="NZ_CP017921.1"/>
</dbReference>
<protein>
    <submittedName>
        <fullName evidence="4">UPF0148 protein</fullName>
    </submittedName>
</protein>
<dbReference type="EMBL" id="CP017921">
    <property type="protein sequence ID" value="APH39803.1"/>
    <property type="molecule type" value="Genomic_DNA"/>
</dbReference>
<evidence type="ECO:0000256" key="1">
    <source>
        <dbReference type="SAM" id="MobiDB-lite"/>
    </source>
</evidence>
<evidence type="ECO:0000313" key="4">
    <source>
        <dbReference type="EMBL" id="SDW41492.1"/>
    </source>
</evidence>
<dbReference type="PANTHER" id="PTHR16537">
    <property type="entry name" value="SJOEGREN SYNDROME/SCLERODERMA AUTOANTIGEN 1"/>
    <property type="match status" value="1"/>
</dbReference>
<dbReference type="InterPro" id="IPR009563">
    <property type="entry name" value="SSSCA1"/>
</dbReference>
<dbReference type="GeneID" id="30584139"/>
<sequence>MGRNDDDAKVRRISKLLELGGTMLAQHCDTCGSPLFRYQGQVLCPLCNVAEEGEEAQDENVEEIIPSVETEVSTGKKEEFETEPVESKPTVASSQPSTNLQEPVSDALHAEKKEAGSLEQLIESKLVEIAKNIQSESDPRRVEDAFDLIERGMNILERIRHKS</sequence>
<dbReference type="Pfam" id="PF06677">
    <property type="entry name" value="Auto_anti-p27"/>
    <property type="match status" value="1"/>
</dbReference>
<dbReference type="KEGG" id="mhaz:BHR79_10165"/>
<dbReference type="Proteomes" id="UP000198669">
    <property type="component" value="Unassembled WGS sequence"/>
</dbReference>
<name>A0A1L3Q4Q9_9EURY</name>
<dbReference type="EMBL" id="FNMU01000002">
    <property type="protein sequence ID" value="SDW41492.1"/>
    <property type="molecule type" value="Genomic_DNA"/>
</dbReference>
<evidence type="ECO:0000313" key="3">
    <source>
        <dbReference type="EMBL" id="RNI08853.1"/>
    </source>
</evidence>
<keyword evidence="5" id="KW-1185">Reference proteome</keyword>
<dbReference type="STRING" id="2177.BHR79_10165"/>
<organism evidence="2 5">
    <name type="scientific">Methanohalophilus halophilus</name>
    <dbReference type="NCBI Taxonomy" id="2177"/>
    <lineage>
        <taxon>Archaea</taxon>
        <taxon>Methanobacteriati</taxon>
        <taxon>Methanobacteriota</taxon>
        <taxon>Stenosarchaea group</taxon>
        <taxon>Methanomicrobia</taxon>
        <taxon>Methanosarcinales</taxon>
        <taxon>Methanosarcinaceae</taxon>
        <taxon>Methanohalophilus</taxon>
    </lineage>
</organism>
<dbReference type="AlphaFoldDB" id="A0A1L3Q4Q9"/>
<feature type="compositionally biased region" description="Polar residues" evidence="1">
    <location>
        <begin position="90"/>
        <end position="102"/>
    </location>
</feature>
<gene>
    <name evidence="2" type="ORF">BHR79_10165</name>
    <name evidence="3" type="ORF">EFE40_05095</name>
    <name evidence="4" type="ORF">SAMN04515625_0953</name>
</gene>
<evidence type="ECO:0000313" key="6">
    <source>
        <dbReference type="Proteomes" id="UP000198669"/>
    </source>
</evidence>
<reference evidence="4 6" key="2">
    <citation type="submission" date="2016-10" db="EMBL/GenBank/DDBJ databases">
        <authorList>
            <person name="de Groot N.N."/>
        </authorList>
    </citation>
    <scope>NUCLEOTIDE SEQUENCE [LARGE SCALE GENOMIC DNA]</scope>
    <source>
        <strain evidence="4 6">Z-7982</strain>
    </source>
</reference>
<evidence type="ECO:0000313" key="5">
    <source>
        <dbReference type="Proteomes" id="UP000186879"/>
    </source>
</evidence>
<dbReference type="Proteomes" id="UP000267921">
    <property type="component" value="Unassembled WGS sequence"/>
</dbReference>
<reference evidence="2 5" key="1">
    <citation type="submission" date="2016-10" db="EMBL/GenBank/DDBJ databases">
        <title>Methanohalophilus halophilus.</title>
        <authorList>
            <person name="L'haridon S."/>
        </authorList>
    </citation>
    <scope>NUCLEOTIDE SEQUENCE [LARGE SCALE GENOMIC DNA]</scope>
    <source>
        <strain evidence="2 5">Z-7982</strain>
    </source>
</reference>
<accession>A0A1L3Q4Q9</accession>
<dbReference type="OrthoDB" id="26305at2157"/>
<dbReference type="Proteomes" id="UP000186879">
    <property type="component" value="Chromosome"/>
</dbReference>
<evidence type="ECO:0000313" key="2">
    <source>
        <dbReference type="EMBL" id="APH39803.1"/>
    </source>
</evidence>
<feature type="region of interest" description="Disordered" evidence="1">
    <location>
        <begin position="55"/>
        <end position="104"/>
    </location>
</feature>
<dbReference type="InterPro" id="IPR051888">
    <property type="entry name" value="UPF0148_domain"/>
</dbReference>
<reference evidence="3 7" key="3">
    <citation type="submission" date="2018-10" db="EMBL/GenBank/DDBJ databases">
        <title>Cultivation of a novel Methanohalophilus strain from Kebrit Deep of the Red Sea and a genomic comparison of members of the genus Methanohalophilus.</title>
        <authorList>
            <person name="Guan Y."/>
            <person name="Ngugi D.K."/>
            <person name="Stingl U."/>
        </authorList>
    </citation>
    <scope>NUCLEOTIDE SEQUENCE [LARGE SCALE GENOMIC DNA]</scope>
    <source>
        <strain evidence="3 7">DSM 3094</strain>
    </source>
</reference>